<feature type="region of interest" description="Disordered" evidence="1">
    <location>
        <begin position="158"/>
        <end position="243"/>
    </location>
</feature>
<comment type="caution">
    <text evidence="2">The sequence shown here is derived from an EMBL/GenBank/DDBJ whole genome shotgun (WGS) entry which is preliminary data.</text>
</comment>
<dbReference type="Proteomes" id="UP000185210">
    <property type="component" value="Unassembled WGS sequence"/>
</dbReference>
<proteinExistence type="predicted"/>
<accession>A0AB38D0G8</accession>
<feature type="region of interest" description="Disordered" evidence="1">
    <location>
        <begin position="1"/>
        <end position="49"/>
    </location>
</feature>
<dbReference type="InterPro" id="IPR025580">
    <property type="entry name" value="Gp46"/>
</dbReference>
<sequence length="243" mass="25984">MPIHPTTGLQAIGFTSRGPIWPIMGGSEDTGEGAGAGDESGVDAGELAPPAANSWWTFDSKEAATDWGNKLVTDRLARMQKSKLDPLVQERDTLKAEVERLKPLEASTQTDAQRWEAEKATLATELQQLRDYKASTERVNLARDIAEEIGLPARFASRISGDDEDAMRADAQELLDVLSEGGSNTKKTPAQKAPKDPAAQGDGPRKGQSGGGGSSEDSDEAVTASILEQIQQDRARGGLNTRR</sequence>
<dbReference type="Pfam" id="PF14265">
    <property type="entry name" value="DUF4355"/>
    <property type="match status" value="1"/>
</dbReference>
<feature type="compositionally biased region" description="Low complexity" evidence="1">
    <location>
        <begin position="185"/>
        <end position="202"/>
    </location>
</feature>
<protein>
    <recommendedName>
        <fullName evidence="4">Scaffolding protein</fullName>
    </recommendedName>
</protein>
<evidence type="ECO:0000256" key="1">
    <source>
        <dbReference type="SAM" id="MobiDB-lite"/>
    </source>
</evidence>
<organism evidence="2 3">
    <name type="scientific">Mycobacteroides abscessus subsp. abscessus</name>
    <dbReference type="NCBI Taxonomy" id="1185650"/>
    <lineage>
        <taxon>Bacteria</taxon>
        <taxon>Bacillati</taxon>
        <taxon>Actinomycetota</taxon>
        <taxon>Actinomycetes</taxon>
        <taxon>Mycobacteriales</taxon>
        <taxon>Mycobacteriaceae</taxon>
        <taxon>Mycobacteroides</taxon>
        <taxon>Mycobacteroides abscessus</taxon>
    </lineage>
</organism>
<dbReference type="EMBL" id="FSHM01000004">
    <property type="protein sequence ID" value="SIB16690.1"/>
    <property type="molecule type" value="Genomic_DNA"/>
</dbReference>
<dbReference type="RefSeq" id="WP_074292886.1">
    <property type="nucleotide sequence ID" value="NZ_FSFF01000001.1"/>
</dbReference>
<name>A0AB38D0G8_9MYCO</name>
<dbReference type="AlphaFoldDB" id="A0AB38D0G8"/>
<gene>
    <name evidence="2" type="ORF">SAMEA2070301_03084</name>
</gene>
<evidence type="ECO:0008006" key="4">
    <source>
        <dbReference type="Google" id="ProtNLM"/>
    </source>
</evidence>
<reference evidence="2 3" key="1">
    <citation type="submission" date="2016-11" db="EMBL/GenBank/DDBJ databases">
        <authorList>
            <consortium name="Pathogen Informatics"/>
        </authorList>
    </citation>
    <scope>NUCLEOTIDE SEQUENCE [LARGE SCALE GENOMIC DNA]</scope>
    <source>
        <strain evidence="2 3">104</strain>
    </source>
</reference>
<evidence type="ECO:0000313" key="3">
    <source>
        <dbReference type="Proteomes" id="UP000185210"/>
    </source>
</evidence>
<evidence type="ECO:0000313" key="2">
    <source>
        <dbReference type="EMBL" id="SIB16690.1"/>
    </source>
</evidence>